<dbReference type="PANTHER" id="PTHR48098:SF6">
    <property type="entry name" value="FERRI-BACILLIBACTIN ESTERASE BESA"/>
    <property type="match status" value="1"/>
</dbReference>
<accession>A0A5S9INU9</accession>
<dbReference type="KEGG" id="uam:UABAM_03714"/>
<dbReference type="InterPro" id="IPR000801">
    <property type="entry name" value="Esterase-like"/>
</dbReference>
<organism evidence="2 3">
    <name type="scientific">Uabimicrobium amorphum</name>
    <dbReference type="NCBI Taxonomy" id="2596890"/>
    <lineage>
        <taxon>Bacteria</taxon>
        <taxon>Pseudomonadati</taxon>
        <taxon>Planctomycetota</taxon>
        <taxon>Candidatus Uabimicrobiia</taxon>
        <taxon>Candidatus Uabimicrobiales</taxon>
        <taxon>Candidatus Uabimicrobiaceae</taxon>
        <taxon>Candidatus Uabimicrobium</taxon>
    </lineage>
</organism>
<feature type="chain" id="PRO_5024853420" evidence="1">
    <location>
        <begin position="20"/>
        <end position="353"/>
    </location>
</feature>
<name>A0A5S9INU9_UABAM</name>
<dbReference type="SUPFAM" id="SSF53474">
    <property type="entry name" value="alpha/beta-Hydrolases"/>
    <property type="match status" value="1"/>
</dbReference>
<evidence type="ECO:0000313" key="3">
    <source>
        <dbReference type="Proteomes" id="UP000326354"/>
    </source>
</evidence>
<sequence>MTKFLSLLLVLCGALFVHSAEIYVHYDAKWGNHISIRGDANSLNWEKGVKAQSVSATLWKFTTPEQNFSFKPLINDEVWSIGANYQVGERKEVHIYPFFHQKTGKLQKIANFSSAILNNQRTLRIYLPPSYEENLQKKYPVLYMHDGQNLFEASTAFGGVEWQVDENMNTLIVQGKIKEAIVVGMDNTGASRLREYTPSSDAKYGGGDGEKYLDFIATEVMPFINEKYRTLQGKDNCMLMGSSLGGLISFYAGWTRSETFGGVGCLSSSFWWNNENQLQKVKSTTHAPMLQIYIDSGDDSDGKQQMLRMRTALKEHGYKDKENLYHFVDEDGKHSEKYWAKRLFVPLIFLLGK</sequence>
<evidence type="ECO:0000313" key="2">
    <source>
        <dbReference type="EMBL" id="BBM85348.1"/>
    </source>
</evidence>
<gene>
    <name evidence="2" type="ORF">UABAM_03714</name>
</gene>
<dbReference type="Pfam" id="PF00756">
    <property type="entry name" value="Esterase"/>
    <property type="match status" value="1"/>
</dbReference>
<evidence type="ECO:0000256" key="1">
    <source>
        <dbReference type="SAM" id="SignalP"/>
    </source>
</evidence>
<keyword evidence="3" id="KW-1185">Reference proteome</keyword>
<dbReference type="InterPro" id="IPR029058">
    <property type="entry name" value="AB_hydrolase_fold"/>
</dbReference>
<feature type="signal peptide" evidence="1">
    <location>
        <begin position="1"/>
        <end position="19"/>
    </location>
</feature>
<dbReference type="Proteomes" id="UP000326354">
    <property type="component" value="Chromosome"/>
</dbReference>
<dbReference type="RefSeq" id="WP_173013402.1">
    <property type="nucleotide sequence ID" value="NZ_AP019860.1"/>
</dbReference>
<keyword evidence="1" id="KW-0732">Signal</keyword>
<proteinExistence type="predicted"/>
<dbReference type="PANTHER" id="PTHR48098">
    <property type="entry name" value="ENTEROCHELIN ESTERASE-RELATED"/>
    <property type="match status" value="1"/>
</dbReference>
<dbReference type="InterPro" id="IPR050583">
    <property type="entry name" value="Mycobacterial_A85_antigen"/>
</dbReference>
<dbReference type="EMBL" id="AP019860">
    <property type="protein sequence ID" value="BBM85348.1"/>
    <property type="molecule type" value="Genomic_DNA"/>
</dbReference>
<protein>
    <submittedName>
        <fullName evidence="2">Esterase</fullName>
    </submittedName>
</protein>
<dbReference type="Gene3D" id="3.40.50.1820">
    <property type="entry name" value="alpha/beta hydrolase"/>
    <property type="match status" value="1"/>
</dbReference>
<reference evidence="2 3" key="1">
    <citation type="submission" date="2019-08" db="EMBL/GenBank/DDBJ databases">
        <title>Complete genome sequence of Candidatus Uab amorphum.</title>
        <authorList>
            <person name="Shiratori T."/>
            <person name="Suzuki S."/>
            <person name="Kakizawa Y."/>
            <person name="Ishida K."/>
        </authorList>
    </citation>
    <scope>NUCLEOTIDE SEQUENCE [LARGE SCALE GENOMIC DNA]</scope>
    <source>
        <strain evidence="2 3">SRT547</strain>
    </source>
</reference>
<dbReference type="AlphaFoldDB" id="A0A5S9INU9"/>